<dbReference type="RefSeq" id="WP_147682819.1">
    <property type="nucleotide sequence ID" value="NZ_VDUX01000001.1"/>
</dbReference>
<reference evidence="3 4" key="1">
    <citation type="submission" date="2019-06" db="EMBL/GenBank/DDBJ databases">
        <title>Aeromicrobium sp. nov., isolated from a maize field.</title>
        <authorList>
            <person name="Lin S.-Y."/>
            <person name="Tsai C.-F."/>
            <person name="Young C.-C."/>
        </authorList>
    </citation>
    <scope>NUCLEOTIDE SEQUENCE [LARGE SCALE GENOMIC DNA]</scope>
    <source>
        <strain evidence="3 4">CC-CFT486</strain>
    </source>
</reference>
<evidence type="ECO:0000256" key="1">
    <source>
        <dbReference type="SAM" id="MobiDB-lite"/>
    </source>
</evidence>
<feature type="region of interest" description="Disordered" evidence="1">
    <location>
        <begin position="1"/>
        <end position="66"/>
    </location>
</feature>
<protein>
    <submittedName>
        <fullName evidence="3">DUF3043 domain-containing protein</fullName>
    </submittedName>
</protein>
<evidence type="ECO:0000313" key="3">
    <source>
        <dbReference type="EMBL" id="TXL62792.1"/>
    </source>
</evidence>
<feature type="transmembrane region" description="Helical" evidence="2">
    <location>
        <begin position="109"/>
        <end position="129"/>
    </location>
</feature>
<dbReference type="OrthoDB" id="5194448at2"/>
<gene>
    <name evidence="3" type="ORF">FHP06_00655</name>
</gene>
<sequence>MDDDVRKGRATPSRKEAEAARKKAMKPALTRKEQLRREREARATIRQRQQEAMRGTSGSDERYLPSRDRGPVRRFARDYVDRRRTFAEYLLPVLIVAFIATLFPPIATVAVLVWVIWTALFIVDEVVMIRGLKKEIRRRFPGESTRGITLYVLLRSTQMRRLRLPKAQIPRNAPLPDHY</sequence>
<dbReference type="Proteomes" id="UP000321571">
    <property type="component" value="Unassembled WGS sequence"/>
</dbReference>
<feature type="compositionally biased region" description="Basic and acidic residues" evidence="1">
    <location>
        <begin position="30"/>
        <end position="51"/>
    </location>
</feature>
<keyword evidence="2" id="KW-1133">Transmembrane helix</keyword>
<accession>A0A5C8NND9</accession>
<name>A0A5C8NND9_9ACTN</name>
<keyword evidence="2" id="KW-0812">Transmembrane</keyword>
<keyword evidence="4" id="KW-1185">Reference proteome</keyword>
<dbReference type="EMBL" id="VDUX01000001">
    <property type="protein sequence ID" value="TXL62792.1"/>
    <property type="molecule type" value="Genomic_DNA"/>
</dbReference>
<dbReference type="AlphaFoldDB" id="A0A5C8NND9"/>
<keyword evidence="2" id="KW-0472">Membrane</keyword>
<organism evidence="3 4">
    <name type="scientific">Aeromicrobium terrae</name>
    <dbReference type="NCBI Taxonomy" id="2498846"/>
    <lineage>
        <taxon>Bacteria</taxon>
        <taxon>Bacillati</taxon>
        <taxon>Actinomycetota</taxon>
        <taxon>Actinomycetes</taxon>
        <taxon>Propionibacteriales</taxon>
        <taxon>Nocardioidaceae</taxon>
        <taxon>Aeromicrobium</taxon>
    </lineage>
</organism>
<evidence type="ECO:0000313" key="4">
    <source>
        <dbReference type="Proteomes" id="UP000321571"/>
    </source>
</evidence>
<dbReference type="InterPro" id="IPR021403">
    <property type="entry name" value="DUF3043"/>
</dbReference>
<feature type="transmembrane region" description="Helical" evidence="2">
    <location>
        <begin position="86"/>
        <end position="103"/>
    </location>
</feature>
<comment type="caution">
    <text evidence="3">The sequence shown here is derived from an EMBL/GenBank/DDBJ whole genome shotgun (WGS) entry which is preliminary data.</text>
</comment>
<feature type="compositionally biased region" description="Basic and acidic residues" evidence="1">
    <location>
        <begin position="1"/>
        <end position="21"/>
    </location>
</feature>
<evidence type="ECO:0000256" key="2">
    <source>
        <dbReference type="SAM" id="Phobius"/>
    </source>
</evidence>
<dbReference type="Pfam" id="PF11241">
    <property type="entry name" value="DUF3043"/>
    <property type="match status" value="1"/>
</dbReference>
<proteinExistence type="predicted"/>